<dbReference type="VEuPathDB" id="FungiDB:GGTG_04708"/>
<dbReference type="OrthoDB" id="6513042at2759"/>
<dbReference type="EnsemblFungi" id="EJT79624">
    <property type="protein sequence ID" value="EJT79624"/>
    <property type="gene ID" value="GGTG_04708"/>
</dbReference>
<protein>
    <submittedName>
        <fullName evidence="2 3">Uncharacterized protein</fullName>
    </submittedName>
</protein>
<dbReference type="GeneID" id="20345166"/>
<dbReference type="EMBL" id="GL385396">
    <property type="protein sequence ID" value="EJT79624.1"/>
    <property type="molecule type" value="Genomic_DNA"/>
</dbReference>
<feature type="compositionally biased region" description="Basic and acidic residues" evidence="1">
    <location>
        <begin position="457"/>
        <end position="478"/>
    </location>
</feature>
<organism evidence="2">
    <name type="scientific">Gaeumannomyces tritici (strain R3-111a-1)</name>
    <name type="common">Wheat and barley take-all root rot fungus</name>
    <name type="synonym">Gaeumannomyces graminis var. tritici</name>
    <dbReference type="NCBI Taxonomy" id="644352"/>
    <lineage>
        <taxon>Eukaryota</taxon>
        <taxon>Fungi</taxon>
        <taxon>Dikarya</taxon>
        <taxon>Ascomycota</taxon>
        <taxon>Pezizomycotina</taxon>
        <taxon>Sordariomycetes</taxon>
        <taxon>Sordariomycetidae</taxon>
        <taxon>Magnaporthales</taxon>
        <taxon>Magnaporthaceae</taxon>
        <taxon>Gaeumannomyces</taxon>
    </lineage>
</organism>
<keyword evidence="4" id="KW-1185">Reference proteome</keyword>
<proteinExistence type="predicted"/>
<evidence type="ECO:0000256" key="1">
    <source>
        <dbReference type="SAM" id="MobiDB-lite"/>
    </source>
</evidence>
<dbReference type="RefSeq" id="XP_009220769.1">
    <property type="nucleotide sequence ID" value="XM_009222505.1"/>
</dbReference>
<dbReference type="AlphaFoldDB" id="J3NTV9"/>
<dbReference type="Proteomes" id="UP000006039">
    <property type="component" value="Unassembled WGS sequence"/>
</dbReference>
<feature type="region of interest" description="Disordered" evidence="1">
    <location>
        <begin position="420"/>
        <end position="478"/>
    </location>
</feature>
<reference evidence="4" key="1">
    <citation type="submission" date="2010-07" db="EMBL/GenBank/DDBJ databases">
        <title>The genome sequence of Gaeumannomyces graminis var. tritici strain R3-111a-1.</title>
        <authorList>
            <consortium name="The Broad Institute Genome Sequencing Platform"/>
            <person name="Ma L.-J."/>
            <person name="Dead R."/>
            <person name="Young S."/>
            <person name="Zeng Q."/>
            <person name="Koehrsen M."/>
            <person name="Alvarado L."/>
            <person name="Berlin A."/>
            <person name="Chapman S.B."/>
            <person name="Chen Z."/>
            <person name="Freedman E."/>
            <person name="Gellesch M."/>
            <person name="Goldberg J."/>
            <person name="Griggs A."/>
            <person name="Gujja S."/>
            <person name="Heilman E.R."/>
            <person name="Heiman D."/>
            <person name="Hepburn T."/>
            <person name="Howarth C."/>
            <person name="Jen D."/>
            <person name="Larson L."/>
            <person name="Mehta T."/>
            <person name="Neiman D."/>
            <person name="Pearson M."/>
            <person name="Roberts A."/>
            <person name="Saif S."/>
            <person name="Shea T."/>
            <person name="Shenoy N."/>
            <person name="Sisk P."/>
            <person name="Stolte C."/>
            <person name="Sykes S."/>
            <person name="Walk T."/>
            <person name="White J."/>
            <person name="Yandava C."/>
            <person name="Haas B."/>
            <person name="Nusbaum C."/>
            <person name="Birren B."/>
        </authorList>
    </citation>
    <scope>NUCLEOTIDE SEQUENCE [LARGE SCALE GENOMIC DNA]</scope>
    <source>
        <strain evidence="4">R3-111a-1</strain>
    </source>
</reference>
<name>J3NTV9_GAET3</name>
<reference evidence="2" key="2">
    <citation type="submission" date="2010-07" db="EMBL/GenBank/DDBJ databases">
        <authorList>
            <consortium name="The Broad Institute Genome Sequencing Platform"/>
            <consortium name="Broad Institute Genome Sequencing Center for Infectious Disease"/>
            <person name="Ma L.-J."/>
            <person name="Dead R."/>
            <person name="Young S."/>
            <person name="Zeng Q."/>
            <person name="Koehrsen M."/>
            <person name="Alvarado L."/>
            <person name="Berlin A."/>
            <person name="Chapman S.B."/>
            <person name="Chen Z."/>
            <person name="Freedman E."/>
            <person name="Gellesch M."/>
            <person name="Goldberg J."/>
            <person name="Griggs A."/>
            <person name="Gujja S."/>
            <person name="Heilman E.R."/>
            <person name="Heiman D."/>
            <person name="Hepburn T."/>
            <person name="Howarth C."/>
            <person name="Jen D."/>
            <person name="Larson L."/>
            <person name="Mehta T."/>
            <person name="Neiman D."/>
            <person name="Pearson M."/>
            <person name="Roberts A."/>
            <person name="Saif S."/>
            <person name="Shea T."/>
            <person name="Shenoy N."/>
            <person name="Sisk P."/>
            <person name="Stolte C."/>
            <person name="Sykes S."/>
            <person name="Walk T."/>
            <person name="White J."/>
            <person name="Yandava C."/>
            <person name="Haas B."/>
            <person name="Nusbaum C."/>
            <person name="Birren B."/>
        </authorList>
    </citation>
    <scope>NUCLEOTIDE SEQUENCE</scope>
    <source>
        <strain evidence="2">R3-111a-1</strain>
    </source>
</reference>
<sequence length="478" mass="51574">MKDLINDPNSLPPKLKSMAEGQGRTSQTCCGRHCSHCRPRRSGRAAAWGWGGRGLVTFIELLANLPCGVGIIPGGPSGGKTFFNMLITTMAEGQNSLQKATFFELLANLPCGVGIIPGGPGGGKTFFNMLIIAMAQAGMIEFVDEDGNKKQRRPKILYLLDINRPVGINRPLFANLPCGVGIIPGGPGGGKTFFNMLITAMAQAGMIEFVDEDGNKKQRRLKIPMSTQMRRGPGLDFKPGNGADIIFNPTPRHLAANFECCAEYGRYRSPARASLQLRTLHTFSLGAPLLAIAWDPPRACAPDCFTPHVVPRASDCSAVCKFGRLGDWSLRAGGQVLPGGAWGGRHRTRPESLLRSKIKPPLARSFSSLQSRHPPPFAHNNILAQSELAAASRSVHPSSLVHRSAIRPVYRRAIRLSSTGAPSVARPLARHPQPALPRARRGADGESAKSQGPPKDGGIKDSKMNDFERYIDTEKGWT</sequence>
<dbReference type="HOGENOM" id="CLU_571122_0_0_1"/>
<evidence type="ECO:0000313" key="4">
    <source>
        <dbReference type="Proteomes" id="UP000006039"/>
    </source>
</evidence>
<dbReference type="STRING" id="644352.J3NTV9"/>
<reference evidence="2" key="3">
    <citation type="submission" date="2010-09" db="EMBL/GenBank/DDBJ databases">
        <title>Annotation of Gaeumannomyces graminis var. tritici R3-111a-1.</title>
        <authorList>
            <consortium name="The Broad Institute Genome Sequencing Platform"/>
            <person name="Ma L.-J."/>
            <person name="Dead R."/>
            <person name="Young S.K."/>
            <person name="Zeng Q."/>
            <person name="Gargeya S."/>
            <person name="Fitzgerald M."/>
            <person name="Haas B."/>
            <person name="Abouelleil A."/>
            <person name="Alvarado L."/>
            <person name="Arachchi H.M."/>
            <person name="Berlin A."/>
            <person name="Brown A."/>
            <person name="Chapman S.B."/>
            <person name="Chen Z."/>
            <person name="Dunbar C."/>
            <person name="Freedman E."/>
            <person name="Gearin G."/>
            <person name="Gellesch M."/>
            <person name="Goldberg J."/>
            <person name="Griggs A."/>
            <person name="Gujja S."/>
            <person name="Heiman D."/>
            <person name="Howarth C."/>
            <person name="Larson L."/>
            <person name="Lui A."/>
            <person name="MacDonald P.J.P."/>
            <person name="Mehta T."/>
            <person name="Montmayeur A."/>
            <person name="Murphy C."/>
            <person name="Neiman D."/>
            <person name="Pearson M."/>
            <person name="Priest M."/>
            <person name="Roberts A."/>
            <person name="Saif S."/>
            <person name="Shea T."/>
            <person name="Shenoy N."/>
            <person name="Sisk P."/>
            <person name="Stolte C."/>
            <person name="Sykes S."/>
            <person name="Yandava C."/>
            <person name="Wortman J."/>
            <person name="Nusbaum C."/>
            <person name="Birren B."/>
        </authorList>
    </citation>
    <scope>NUCLEOTIDE SEQUENCE</scope>
    <source>
        <strain evidence="2">R3-111a-1</strain>
    </source>
</reference>
<evidence type="ECO:0000313" key="3">
    <source>
        <dbReference type="EnsemblFungi" id="EJT79624"/>
    </source>
</evidence>
<accession>J3NTV9</accession>
<gene>
    <name evidence="3" type="primary">20345166</name>
    <name evidence="2" type="ORF">GGTG_04708</name>
</gene>
<reference evidence="3" key="5">
    <citation type="submission" date="2018-04" db="UniProtKB">
        <authorList>
            <consortium name="EnsemblFungi"/>
        </authorList>
    </citation>
    <scope>IDENTIFICATION</scope>
    <source>
        <strain evidence="3">R3-111a-1</strain>
    </source>
</reference>
<reference evidence="3" key="4">
    <citation type="journal article" date="2015" name="G3 (Bethesda)">
        <title>Genome sequences of three phytopathogenic species of the Magnaporthaceae family of fungi.</title>
        <authorList>
            <person name="Okagaki L.H."/>
            <person name="Nunes C.C."/>
            <person name="Sailsbery J."/>
            <person name="Clay B."/>
            <person name="Brown D."/>
            <person name="John T."/>
            <person name="Oh Y."/>
            <person name="Young N."/>
            <person name="Fitzgerald M."/>
            <person name="Haas B.J."/>
            <person name="Zeng Q."/>
            <person name="Young S."/>
            <person name="Adiconis X."/>
            <person name="Fan L."/>
            <person name="Levin J.Z."/>
            <person name="Mitchell T.K."/>
            <person name="Okubara P.A."/>
            <person name="Farman M.L."/>
            <person name="Kohn L.M."/>
            <person name="Birren B."/>
            <person name="Ma L.-J."/>
            <person name="Dean R.A."/>
        </authorList>
    </citation>
    <scope>NUCLEOTIDE SEQUENCE</scope>
    <source>
        <strain evidence="3">R3-111a-1</strain>
    </source>
</reference>
<evidence type="ECO:0000313" key="2">
    <source>
        <dbReference type="EMBL" id="EJT79624.1"/>
    </source>
</evidence>